<dbReference type="EMBL" id="RXIC02000025">
    <property type="protein sequence ID" value="KAB1205545.1"/>
    <property type="molecule type" value="Genomic_DNA"/>
</dbReference>
<evidence type="ECO:0008006" key="4">
    <source>
        <dbReference type="Google" id="ProtNLM"/>
    </source>
</evidence>
<organism evidence="2 3">
    <name type="scientific">Morella rubra</name>
    <name type="common">Chinese bayberry</name>
    <dbReference type="NCBI Taxonomy" id="262757"/>
    <lineage>
        <taxon>Eukaryota</taxon>
        <taxon>Viridiplantae</taxon>
        <taxon>Streptophyta</taxon>
        <taxon>Embryophyta</taxon>
        <taxon>Tracheophyta</taxon>
        <taxon>Spermatophyta</taxon>
        <taxon>Magnoliopsida</taxon>
        <taxon>eudicotyledons</taxon>
        <taxon>Gunneridae</taxon>
        <taxon>Pentapetalae</taxon>
        <taxon>rosids</taxon>
        <taxon>fabids</taxon>
        <taxon>Fagales</taxon>
        <taxon>Myricaceae</taxon>
        <taxon>Morella</taxon>
    </lineage>
</organism>
<dbReference type="PANTHER" id="PTHR33130:SF43">
    <property type="entry name" value="OS01G0688600 PROTEIN"/>
    <property type="match status" value="1"/>
</dbReference>
<comment type="caution">
    <text evidence="2">The sequence shown here is derived from an EMBL/GenBank/DDBJ whole genome shotgun (WGS) entry which is preliminary data.</text>
</comment>
<dbReference type="Proteomes" id="UP000516437">
    <property type="component" value="Chromosome 7"/>
</dbReference>
<keyword evidence="3" id="KW-1185">Reference proteome</keyword>
<name>A0A6A1UYR2_9ROSI</name>
<proteinExistence type="predicted"/>
<protein>
    <recommendedName>
        <fullName evidence="4">DUF1639 domain-containing protein</fullName>
    </recommendedName>
</protein>
<dbReference type="OrthoDB" id="769821at2759"/>
<evidence type="ECO:0000313" key="3">
    <source>
        <dbReference type="Proteomes" id="UP000516437"/>
    </source>
</evidence>
<evidence type="ECO:0000313" key="2">
    <source>
        <dbReference type="EMBL" id="KAB1205545.1"/>
    </source>
</evidence>
<feature type="region of interest" description="Disordered" evidence="1">
    <location>
        <begin position="171"/>
        <end position="196"/>
    </location>
</feature>
<feature type="compositionally biased region" description="Basic and acidic residues" evidence="1">
    <location>
        <begin position="61"/>
        <end position="74"/>
    </location>
</feature>
<accession>A0A6A1UYR2</accession>
<sequence length="311" mass="35245">MAMGPERSKPLHNFTLPLKWGNQRYLRCMKLSTEGVVGDEVSVGVDRRSPAPTLESSPVTRRREFERKGKRDWKSGIGSAGGEGIEAVREKLLFDLKAAADKMKDAIFRKEVEEEDDGIEEEAAEIEEVDQSPPAEEAARPWNLRTRRAACKAPIGGGKGLKIEEHKKVDCSPLRSENNGARSPRLRGAPETKEKERTNLTVSLSRKEIEEDFMEMLGHRPPRRPKKRHRNVQKQMDSLFPGLWLSGVTIDAYKVPESAENGKVIAFFESVLFLFGWLGNSKHVKFFHFVTLRVFTSRKRLPLSSANFEFV</sequence>
<gene>
    <name evidence="2" type="ORF">CJ030_MR7G023685</name>
</gene>
<dbReference type="AlphaFoldDB" id="A0A6A1UYR2"/>
<evidence type="ECO:0000256" key="1">
    <source>
        <dbReference type="SAM" id="MobiDB-lite"/>
    </source>
</evidence>
<feature type="region of interest" description="Disordered" evidence="1">
    <location>
        <begin position="124"/>
        <end position="143"/>
    </location>
</feature>
<feature type="region of interest" description="Disordered" evidence="1">
    <location>
        <begin position="43"/>
        <end position="78"/>
    </location>
</feature>
<reference evidence="2 3" key="1">
    <citation type="journal article" date="2019" name="Plant Biotechnol. J.">
        <title>The red bayberry genome and genetic basis of sex determination.</title>
        <authorList>
            <person name="Jia H.M."/>
            <person name="Jia H.J."/>
            <person name="Cai Q.L."/>
            <person name="Wang Y."/>
            <person name="Zhao H.B."/>
            <person name="Yang W.F."/>
            <person name="Wang G.Y."/>
            <person name="Li Y.H."/>
            <person name="Zhan D.L."/>
            <person name="Shen Y.T."/>
            <person name="Niu Q.F."/>
            <person name="Chang L."/>
            <person name="Qiu J."/>
            <person name="Zhao L."/>
            <person name="Xie H.B."/>
            <person name="Fu W.Y."/>
            <person name="Jin J."/>
            <person name="Li X.W."/>
            <person name="Jiao Y."/>
            <person name="Zhou C.C."/>
            <person name="Tu T."/>
            <person name="Chai C.Y."/>
            <person name="Gao J.L."/>
            <person name="Fan L.J."/>
            <person name="van de Weg E."/>
            <person name="Wang J.Y."/>
            <person name="Gao Z.S."/>
        </authorList>
    </citation>
    <scope>NUCLEOTIDE SEQUENCE [LARGE SCALE GENOMIC DNA]</scope>
    <source>
        <tissue evidence="2">Leaves</tissue>
    </source>
</reference>
<dbReference type="PANTHER" id="PTHR33130">
    <property type="entry name" value="PUTATIVE (DUF1639)-RELATED"/>
    <property type="match status" value="1"/>
</dbReference>
<dbReference type="Pfam" id="PF07797">
    <property type="entry name" value="DUF1639"/>
    <property type="match status" value="1"/>
</dbReference>
<dbReference type="InterPro" id="IPR012438">
    <property type="entry name" value="DUF1639"/>
</dbReference>